<evidence type="ECO:0000313" key="3">
    <source>
        <dbReference type="Proteomes" id="UP000826195"/>
    </source>
</evidence>
<dbReference type="EMBL" id="JAHXZJ010000001">
    <property type="protein sequence ID" value="KAH0568477.1"/>
    <property type="molecule type" value="Genomic_DNA"/>
</dbReference>
<sequence>MCTYITYIRKHINTIHTPRGVITISLNCHAPLISILEAKLWQSVNFLGSSVFQSEKIVHGKRNRDREQRNELAFNPKSPRSNNYSHEIETQQSTDTQPPVL</sequence>
<protein>
    <submittedName>
        <fullName evidence="2">Uncharacterized protein</fullName>
    </submittedName>
</protein>
<feature type="region of interest" description="Disordered" evidence="1">
    <location>
        <begin position="57"/>
        <end position="101"/>
    </location>
</feature>
<organism evidence="2 3">
    <name type="scientific">Cotesia glomerata</name>
    <name type="common">Lepidopteran parasitic wasp</name>
    <name type="synonym">Apanteles glomeratus</name>
    <dbReference type="NCBI Taxonomy" id="32391"/>
    <lineage>
        <taxon>Eukaryota</taxon>
        <taxon>Metazoa</taxon>
        <taxon>Ecdysozoa</taxon>
        <taxon>Arthropoda</taxon>
        <taxon>Hexapoda</taxon>
        <taxon>Insecta</taxon>
        <taxon>Pterygota</taxon>
        <taxon>Neoptera</taxon>
        <taxon>Endopterygota</taxon>
        <taxon>Hymenoptera</taxon>
        <taxon>Apocrita</taxon>
        <taxon>Ichneumonoidea</taxon>
        <taxon>Braconidae</taxon>
        <taxon>Microgastrinae</taxon>
        <taxon>Cotesia</taxon>
    </lineage>
</organism>
<accession>A0AAV7J8X1</accession>
<feature type="compositionally biased region" description="Polar residues" evidence="1">
    <location>
        <begin position="78"/>
        <end position="101"/>
    </location>
</feature>
<dbReference type="AlphaFoldDB" id="A0AAV7J8X1"/>
<proteinExistence type="predicted"/>
<evidence type="ECO:0000256" key="1">
    <source>
        <dbReference type="SAM" id="MobiDB-lite"/>
    </source>
</evidence>
<dbReference type="Proteomes" id="UP000826195">
    <property type="component" value="Unassembled WGS sequence"/>
</dbReference>
<reference evidence="2 3" key="1">
    <citation type="journal article" date="2021" name="J. Hered.">
        <title>A chromosome-level genome assembly of the parasitoid wasp, Cotesia glomerata (Hymenoptera: Braconidae).</title>
        <authorList>
            <person name="Pinto B.J."/>
            <person name="Weis J.J."/>
            <person name="Gamble T."/>
            <person name="Ode P.J."/>
            <person name="Paul R."/>
            <person name="Zaspel J.M."/>
        </authorList>
    </citation>
    <scope>NUCLEOTIDE SEQUENCE [LARGE SCALE GENOMIC DNA]</scope>
    <source>
        <strain evidence="2">CgM1</strain>
    </source>
</reference>
<evidence type="ECO:0000313" key="2">
    <source>
        <dbReference type="EMBL" id="KAH0568477.1"/>
    </source>
</evidence>
<gene>
    <name evidence="2" type="ORF">KQX54_021036</name>
</gene>
<keyword evidence="3" id="KW-1185">Reference proteome</keyword>
<name>A0AAV7J8X1_COTGL</name>
<comment type="caution">
    <text evidence="2">The sequence shown here is derived from an EMBL/GenBank/DDBJ whole genome shotgun (WGS) entry which is preliminary data.</text>
</comment>